<feature type="compositionally biased region" description="Polar residues" evidence="2">
    <location>
        <begin position="21"/>
        <end position="42"/>
    </location>
</feature>
<evidence type="ECO:0000313" key="4">
    <source>
        <dbReference type="EMBL" id="KAL3804882.1"/>
    </source>
</evidence>
<name>A0ABD3QX65_9STRA</name>
<dbReference type="AlphaFoldDB" id="A0ABD3QX65"/>
<feature type="region of interest" description="Disordered" evidence="2">
    <location>
        <begin position="21"/>
        <end position="44"/>
    </location>
</feature>
<protein>
    <recommendedName>
        <fullName evidence="3">Glycosyltransferase 61 catalytic domain-containing protein</fullName>
    </recommendedName>
</protein>
<gene>
    <name evidence="4" type="ORF">HJC23_006654</name>
</gene>
<dbReference type="InterPro" id="IPR049625">
    <property type="entry name" value="Glyco_transf_61_cat"/>
</dbReference>
<accession>A0ABD3QX65</accession>
<dbReference type="GO" id="GO:0006688">
    <property type="term" value="P:glycosphingolipid biosynthetic process"/>
    <property type="evidence" value="ECO:0007669"/>
    <property type="project" value="UniProtKB-ARBA"/>
</dbReference>
<dbReference type="GO" id="GO:0016020">
    <property type="term" value="C:membrane"/>
    <property type="evidence" value="ECO:0007669"/>
    <property type="project" value="GOC"/>
</dbReference>
<sequence length="1006" mass="115941">MNFLLNYYALFKLESIEDTDSFTPPQSEGQIGHNTTSNNTGHSLRHRNAVRSVDNTKTNLDAHFNFTIQVHDPEKDDPFATQKRKGQKWKSPFKRQYNEERWWKYTDSCFAVDNICRLSHNRWFYYEKNRSSNPSEGYDTTQWQPSFEVKYAPYAYRTGVYADTRMQLNVQSSHRVSWEEFARGSFCHVSSVPYHIVLQSLFNDMIGEFYTRTLMYVHRLHSFAVALRTMYESIDETHHTSHDDDRSQINHTQFYVHMSFDKPILDAHKLLLSGMHYLIKPKHYTKTNAMRWAKSAVDLVQPKNNDRCQCFQKLVFCGYDTYMQQRADGNATQNESTILKNEETNYTLWPGKWVDSSGDEIEGVSPCNPVSPTFTQFPKQCQNYAELKSFLLSNIEAKYSNIEENVRRHRREILQRHGLLSNSYDGDTKEWTIVGLAQRSSRRVWRNLSNATDACIANFLSSRTDQAKVICVEVNVEDTKSPHEQFLIHRSLNALIGVHGAQLTHGIFLRPGAQVLELLPWIPDYMRGGWTARTSSPTPLGIIFHNTDLNHYGYGLDRSSVPLCQGVSSAKHDKECLTSEENMRKFDWSERDFIVDTRVVIQFVRKFVLQKKVRICNDLEADAMGEFVLYNVWCRDDGNVGGGVNSSPKEKLYIRHFYREKQAAGWKSVSNQQLQTNNTICPLPQNSSSWFYYRTLVDTNSNLASSARVLQEYAPKNTELLKDSNQIPHRLIFTHKTNLLECTNSASNSTQPNLYTLAENVKATINAYRTLWADLQVSFLTDDDCIRTLNDTEYGFHLIPWYNSGKLSGMYKADLCRSAYLYRFGGYYFDVDILVVRPFVAPDGVNFITVKGDKFPKYGFFQAFMAAQPGNAIVYRSLKTMTELLWEGRGRDEYNLGTMGLMEAWIEVENVTNPTDERYSTIRDGKSYGMNGTYLLAEIRLNLTTSPQKYGSVPRQLVPKGHGKECQFSTASCDYAVMGSNDTLYFYSRALATRFCGMMIRDHGQC</sequence>
<dbReference type="Gene3D" id="3.90.550.20">
    <property type="match status" value="1"/>
</dbReference>
<dbReference type="InterPro" id="IPR051706">
    <property type="entry name" value="Glycosyltransferase_domain"/>
</dbReference>
<comment type="caution">
    <text evidence="4">The sequence shown here is derived from an EMBL/GenBank/DDBJ whole genome shotgun (WGS) entry which is preliminary data.</text>
</comment>
<feature type="domain" description="Glycosyltransferase 61 catalytic" evidence="3">
    <location>
        <begin position="412"/>
        <end position="516"/>
    </location>
</feature>
<evidence type="ECO:0000256" key="1">
    <source>
        <dbReference type="ARBA" id="ARBA00022679"/>
    </source>
</evidence>
<keyword evidence="1" id="KW-0808">Transferase</keyword>
<dbReference type="SUPFAM" id="SSF53448">
    <property type="entry name" value="Nucleotide-diphospho-sugar transferases"/>
    <property type="match status" value="1"/>
</dbReference>
<evidence type="ECO:0000256" key="2">
    <source>
        <dbReference type="SAM" id="MobiDB-lite"/>
    </source>
</evidence>
<evidence type="ECO:0000259" key="3">
    <source>
        <dbReference type="Pfam" id="PF04577"/>
    </source>
</evidence>
<dbReference type="GO" id="GO:0006673">
    <property type="term" value="P:inositol phosphoceramide metabolic process"/>
    <property type="evidence" value="ECO:0007669"/>
    <property type="project" value="UniProtKB-ARBA"/>
</dbReference>
<dbReference type="Proteomes" id="UP001516023">
    <property type="component" value="Unassembled WGS sequence"/>
</dbReference>
<keyword evidence="5" id="KW-1185">Reference proteome</keyword>
<dbReference type="GO" id="GO:0016740">
    <property type="term" value="F:transferase activity"/>
    <property type="evidence" value="ECO:0007669"/>
    <property type="project" value="UniProtKB-KW"/>
</dbReference>
<dbReference type="PANTHER" id="PTHR32385:SF15">
    <property type="entry name" value="INOSITOL PHOSPHOCERAMIDE MANNOSYLTRANSFERASE 1"/>
    <property type="match status" value="1"/>
</dbReference>
<dbReference type="Pfam" id="PF04488">
    <property type="entry name" value="Gly_transf_sug"/>
    <property type="match status" value="1"/>
</dbReference>
<dbReference type="Pfam" id="PF04577">
    <property type="entry name" value="Glyco_transf_61"/>
    <property type="match status" value="1"/>
</dbReference>
<organism evidence="4 5">
    <name type="scientific">Cyclotella cryptica</name>
    <dbReference type="NCBI Taxonomy" id="29204"/>
    <lineage>
        <taxon>Eukaryota</taxon>
        <taxon>Sar</taxon>
        <taxon>Stramenopiles</taxon>
        <taxon>Ochrophyta</taxon>
        <taxon>Bacillariophyta</taxon>
        <taxon>Coscinodiscophyceae</taxon>
        <taxon>Thalassiosirophycidae</taxon>
        <taxon>Stephanodiscales</taxon>
        <taxon>Stephanodiscaceae</taxon>
        <taxon>Cyclotella</taxon>
    </lineage>
</organism>
<evidence type="ECO:0000313" key="5">
    <source>
        <dbReference type="Proteomes" id="UP001516023"/>
    </source>
</evidence>
<proteinExistence type="predicted"/>
<dbReference type="EMBL" id="JABMIG020000005">
    <property type="protein sequence ID" value="KAL3804882.1"/>
    <property type="molecule type" value="Genomic_DNA"/>
</dbReference>
<reference evidence="4 5" key="1">
    <citation type="journal article" date="2020" name="G3 (Bethesda)">
        <title>Improved Reference Genome for Cyclotella cryptica CCMP332, a Model for Cell Wall Morphogenesis, Salinity Adaptation, and Lipid Production in Diatoms (Bacillariophyta).</title>
        <authorList>
            <person name="Roberts W.R."/>
            <person name="Downey K.M."/>
            <person name="Ruck E.C."/>
            <person name="Traller J.C."/>
            <person name="Alverson A.J."/>
        </authorList>
    </citation>
    <scope>NUCLEOTIDE SEQUENCE [LARGE SCALE GENOMIC DNA]</scope>
    <source>
        <strain evidence="4 5">CCMP332</strain>
    </source>
</reference>
<dbReference type="InterPro" id="IPR029044">
    <property type="entry name" value="Nucleotide-diphossugar_trans"/>
</dbReference>
<dbReference type="InterPro" id="IPR007577">
    <property type="entry name" value="GlycoTrfase_DXD_sugar-bd_CS"/>
</dbReference>
<dbReference type="PANTHER" id="PTHR32385">
    <property type="entry name" value="MANNOSYL PHOSPHORYLINOSITOL CERAMIDE SYNTHASE"/>
    <property type="match status" value="1"/>
</dbReference>